<dbReference type="RefSeq" id="WP_100370655.1">
    <property type="nucleotide sequence ID" value="NZ_PENG01000001.1"/>
</dbReference>
<name>A0A2M8TUW7_PREIN</name>
<gene>
    <name evidence="1" type="ORF">CTM58_06240</name>
</gene>
<accession>A0A2M8TUW7</accession>
<evidence type="ECO:0000313" key="1">
    <source>
        <dbReference type="EMBL" id="PJI27728.1"/>
    </source>
</evidence>
<organism evidence="1 2">
    <name type="scientific">Prevotella intermedia</name>
    <dbReference type="NCBI Taxonomy" id="28131"/>
    <lineage>
        <taxon>Bacteria</taxon>
        <taxon>Pseudomonadati</taxon>
        <taxon>Bacteroidota</taxon>
        <taxon>Bacteroidia</taxon>
        <taxon>Bacteroidales</taxon>
        <taxon>Prevotellaceae</taxon>
        <taxon>Prevotella</taxon>
    </lineage>
</organism>
<sequence length="1362" mass="152510">MILTLYDSYGNVKARIEPDGSSTQEKEIQGDNLLNLSFTLYEFIPIDVNDYIDYEGERYRAVEKYVPTEKSSVEWEYSFRLYGIESLIKRFLILNNTDGGNEAVFTLTARPIDHVRLIVKNINDGMDGTTNFKAGTVEGTDNVTIDYTGKYCNDGLKELAEAVGVEWWIEGETVNLCRCEHGEEITLGYDKGLTALDRDKADNAKFYTRLFPIGSSRNIDAAKYGHSRLMLPDGVKYVDVNVERYGIIHHYEQKAFADIYPRRVGVVASVRSKEVKDKDGKPFKIYYFKDNDLTFDPNDYEIGGLVKRVSFQEGSELAGLGTDNDHYFEVNYDSKTQEFEIITIWPYNDDTQLPGGTLVPKAGDKYILWNIRMPDEYYGLAEKEFRTAVDEYNRKHAQDVSRYKAPTDHVWIEETGTELFIGRRIRLESSEYFPGKGYRSSRITKIIRKVNEPGQMDLEISDALSTGTMARVDSAIADAKNYAGTLVGGINVPDIIRSWDTTRPTDTNLYSARRTHKEFLSKNSPDRAKKKIIFEEGLDLGDFEPGAQGGRLDGKGNAELLTLVVRELLRSARFRDGMSGEGWQMWIDKDGLANLTLDKLTVRQIMVVLEMLIERVRSVGGQLVVSAANGKIKSVEKTDGYWRITFEQENTFEVHDLMRCATFTGGRLKSYWVEVAAVEGNSVLVEESEFDASLPEAADECVQMGNTENVLRQNLILISATEDGQPRVDVMDGVKGKNFKGSLRARLGNLDGIKDDRFPSDNQPHGNGLYSDNAYLRGTFLLVTGEDIKTKFEITEGKIASSVSALRQDFATDKGYLNNPSFDEGLSKWLTENETVFWLVGNKWIWANDKVLTKKGDGASVTKDDGRVVVRIRNKYITQKNASLKSVPPMNTNSNGKKEALPVYLSFFYRCEREGTLKVRFENVDKTGFENFNSLEVEEVLAPTNGYKQYTCNGLWNGTGDFKLSFTGDIYLYMLILSTDKIESLTYKYRTLFEQSEKLVKIAAQNFDKDGRVLAESGIMVKAEGSGIYAQGPDGKLALIGVAVEETDAEGHTRTVIKLLADNIKLEGLVTANRNFRILPDGSIEAKNGKFGGEVNAETGYIGGFAISGNHIGVSSRVLQPDGSYKVVDDRDGLFLYDTMIGFNAKDRQAIFGTWHSLGQPMLARLVDTATDYTDSNGKKWGFLPKYGIIFDIENSMSGNFAFAGKGSGALNGFVDGFRFDKVKVDKANTIYDVEIKDSNRLIVACTAGNSGIALPRLPAMRSTLGIGQNTPFAFRLTVSSDLGAGDFVIFGRNKTKNSKQETPWNKEDYPLLTTWNGEQWGDMTMGQGDTVELLLVYDPERTVQIDGFTTQYTARIINRQN</sequence>
<proteinExistence type="predicted"/>
<dbReference type="EMBL" id="PENG01000001">
    <property type="protein sequence ID" value="PJI27728.1"/>
    <property type="molecule type" value="Genomic_DNA"/>
</dbReference>
<comment type="caution">
    <text evidence="1">The sequence shown here is derived from an EMBL/GenBank/DDBJ whole genome shotgun (WGS) entry which is preliminary data.</text>
</comment>
<evidence type="ECO:0000313" key="2">
    <source>
        <dbReference type="Proteomes" id="UP000229884"/>
    </source>
</evidence>
<protein>
    <submittedName>
        <fullName evidence="1">Uncharacterized protein</fullName>
    </submittedName>
</protein>
<dbReference type="Proteomes" id="UP000229884">
    <property type="component" value="Unassembled WGS sequence"/>
</dbReference>
<reference evidence="1 2" key="1">
    <citation type="submission" date="2017-11" db="EMBL/GenBank/DDBJ databases">
        <title>Genome sequencing of Prevotella intermedia KCOM 2832.</title>
        <authorList>
            <person name="Kook J.-K."/>
            <person name="Park S.-N."/>
            <person name="Lim Y.K."/>
        </authorList>
    </citation>
    <scope>NUCLEOTIDE SEQUENCE [LARGE SCALE GENOMIC DNA]</scope>
    <source>
        <strain evidence="1 2">KCOM 2832</strain>
    </source>
</reference>